<dbReference type="EnsemblPlants" id="KEH41361">
    <property type="protein sequence ID" value="KEH41361"/>
    <property type="gene ID" value="MTR_1g049240"/>
</dbReference>
<evidence type="ECO:0000256" key="2">
    <source>
        <dbReference type="SAM" id="SignalP"/>
    </source>
</evidence>
<reference evidence="5" key="3">
    <citation type="submission" date="2015-04" db="UniProtKB">
        <authorList>
            <consortium name="EnsemblPlants"/>
        </authorList>
    </citation>
    <scope>IDENTIFICATION</scope>
    <source>
        <strain evidence="5">cv. Jemalong A17</strain>
    </source>
</reference>
<reference evidence="3 6" key="1">
    <citation type="journal article" date="2011" name="Nature">
        <title>The Medicago genome provides insight into the evolution of rhizobial symbioses.</title>
        <authorList>
            <person name="Young N.D."/>
            <person name="Debelle F."/>
            <person name="Oldroyd G.E."/>
            <person name="Geurts R."/>
            <person name="Cannon S.B."/>
            <person name="Udvardi M.K."/>
            <person name="Benedito V.A."/>
            <person name="Mayer K.F."/>
            <person name="Gouzy J."/>
            <person name="Schoof H."/>
            <person name="Van de Peer Y."/>
            <person name="Proost S."/>
            <person name="Cook D.R."/>
            <person name="Meyers B.C."/>
            <person name="Spannagl M."/>
            <person name="Cheung F."/>
            <person name="De Mita S."/>
            <person name="Krishnakumar V."/>
            <person name="Gundlach H."/>
            <person name="Zhou S."/>
            <person name="Mudge J."/>
            <person name="Bharti A.K."/>
            <person name="Murray J.D."/>
            <person name="Naoumkina M.A."/>
            <person name="Rosen B."/>
            <person name="Silverstein K.A."/>
            <person name="Tang H."/>
            <person name="Rombauts S."/>
            <person name="Zhao P.X."/>
            <person name="Zhou P."/>
            <person name="Barbe V."/>
            <person name="Bardou P."/>
            <person name="Bechner M."/>
            <person name="Bellec A."/>
            <person name="Berger A."/>
            <person name="Berges H."/>
            <person name="Bidwell S."/>
            <person name="Bisseling T."/>
            <person name="Choisne N."/>
            <person name="Couloux A."/>
            <person name="Denny R."/>
            <person name="Deshpande S."/>
            <person name="Dai X."/>
            <person name="Doyle J.J."/>
            <person name="Dudez A.M."/>
            <person name="Farmer A.D."/>
            <person name="Fouteau S."/>
            <person name="Franken C."/>
            <person name="Gibelin C."/>
            <person name="Gish J."/>
            <person name="Goldstein S."/>
            <person name="Gonzalez A.J."/>
            <person name="Green P.J."/>
            <person name="Hallab A."/>
            <person name="Hartog M."/>
            <person name="Hua A."/>
            <person name="Humphray S.J."/>
            <person name="Jeong D.H."/>
            <person name="Jing Y."/>
            <person name="Jocker A."/>
            <person name="Kenton S.M."/>
            <person name="Kim D.J."/>
            <person name="Klee K."/>
            <person name="Lai H."/>
            <person name="Lang C."/>
            <person name="Lin S."/>
            <person name="Macmil S.L."/>
            <person name="Magdelenat G."/>
            <person name="Matthews L."/>
            <person name="McCorrison J."/>
            <person name="Monaghan E.L."/>
            <person name="Mun J.H."/>
            <person name="Najar F.Z."/>
            <person name="Nicholson C."/>
            <person name="Noirot C."/>
            <person name="O'Bleness M."/>
            <person name="Paule C.R."/>
            <person name="Poulain J."/>
            <person name="Prion F."/>
            <person name="Qin B."/>
            <person name="Qu C."/>
            <person name="Retzel E.F."/>
            <person name="Riddle C."/>
            <person name="Sallet E."/>
            <person name="Samain S."/>
            <person name="Samson N."/>
            <person name="Sanders I."/>
            <person name="Saurat O."/>
            <person name="Scarpelli C."/>
            <person name="Schiex T."/>
            <person name="Segurens B."/>
            <person name="Severin A.J."/>
            <person name="Sherrier D.J."/>
            <person name="Shi R."/>
            <person name="Sims S."/>
            <person name="Singer S.R."/>
            <person name="Sinharoy S."/>
            <person name="Sterck L."/>
            <person name="Viollet A."/>
            <person name="Wang B.B."/>
            <person name="Wang K."/>
            <person name="Wang M."/>
            <person name="Wang X."/>
            <person name="Warfsmann J."/>
            <person name="Weissenbach J."/>
            <person name="White D.D."/>
            <person name="White J.D."/>
            <person name="Wiley G.B."/>
            <person name="Wincker P."/>
            <person name="Xing Y."/>
            <person name="Yang L."/>
            <person name="Yao Z."/>
            <person name="Ying F."/>
            <person name="Zhai J."/>
            <person name="Zhou L."/>
            <person name="Zuber A."/>
            <person name="Denarie J."/>
            <person name="Dixon R.A."/>
            <person name="May G.D."/>
            <person name="Schwartz D.C."/>
            <person name="Rogers J."/>
            <person name="Quetier F."/>
            <person name="Town C.D."/>
            <person name="Roe B.A."/>
        </authorList>
    </citation>
    <scope>NUCLEOTIDE SEQUENCE [LARGE SCALE GENOMIC DNA]</scope>
    <source>
        <strain evidence="3">A17</strain>
        <strain evidence="5 6">cv. Jemalong A17</strain>
    </source>
</reference>
<reference evidence="7" key="4">
    <citation type="journal article" date="2018" name="Nat. Plants">
        <title>Whole-genome landscape of Medicago truncatula symbiotic genes.</title>
        <authorList>
            <person name="Pecrix Y."/>
            <person name="Staton S.E."/>
            <person name="Sallet E."/>
            <person name="Lelandais-Briere C."/>
            <person name="Moreau S."/>
            <person name="Carrere S."/>
            <person name="Blein T."/>
            <person name="Jardinaud M.F."/>
            <person name="Latrasse D."/>
            <person name="Zouine M."/>
            <person name="Zahm M."/>
            <person name="Kreplak J."/>
            <person name="Mayjonade B."/>
            <person name="Satge C."/>
            <person name="Perez M."/>
            <person name="Cauet S."/>
            <person name="Marande W."/>
            <person name="Chantry-Darmon C."/>
            <person name="Lopez-Roques C."/>
            <person name="Bouchez O."/>
            <person name="Berard A."/>
            <person name="Debelle F."/>
            <person name="Munos S."/>
            <person name="Bendahmane A."/>
            <person name="Berges H."/>
            <person name="Niebel A."/>
            <person name="Buitink J."/>
            <person name="Frugier F."/>
            <person name="Benhamed M."/>
            <person name="Crespi M."/>
            <person name="Gouzy J."/>
            <person name="Gamas P."/>
        </authorList>
    </citation>
    <scope>NUCLEOTIDE SEQUENCE [LARGE SCALE GENOMIC DNA]</scope>
    <source>
        <strain evidence="7">cv. Jemalong A17</strain>
    </source>
</reference>
<dbReference type="Proteomes" id="UP000265566">
    <property type="component" value="Chromosome 1"/>
</dbReference>
<evidence type="ECO:0000313" key="4">
    <source>
        <dbReference type="EMBL" id="RHN78885.1"/>
    </source>
</evidence>
<feature type="chain" id="PRO_5014500696" evidence="2">
    <location>
        <begin position="24"/>
        <end position="123"/>
    </location>
</feature>
<proteinExistence type="predicted"/>
<keyword evidence="6" id="KW-1185">Reference proteome</keyword>
<protein>
    <submittedName>
        <fullName evidence="3">Beta-1,3-N-acetylglucosaminyltransferase family protein</fullName>
    </submittedName>
</protein>
<sequence>MTTSFRCLISIILVTLIIKGSYGCSLNNITIGTTRSGREINDMPEWNVVVTNNCNCVQSHLTLSCVGFKTLEPVDPSILKVGDGDCLLINGNPLPGFGTVKFSYVWYPPFIFWPKRSTIGSCN</sequence>
<dbReference type="Gramene" id="rna2551">
    <property type="protein sequence ID" value="RHN78885.1"/>
    <property type="gene ID" value="gene2551"/>
</dbReference>
<evidence type="ECO:0000313" key="7">
    <source>
        <dbReference type="Proteomes" id="UP000265566"/>
    </source>
</evidence>
<accession>A0A072VIG3</accession>
<evidence type="ECO:0000313" key="5">
    <source>
        <dbReference type="EnsemblPlants" id="KEH41361"/>
    </source>
</evidence>
<evidence type="ECO:0000256" key="1">
    <source>
        <dbReference type="ARBA" id="ARBA00022729"/>
    </source>
</evidence>
<dbReference type="OrthoDB" id="600752at2759"/>
<dbReference type="AlphaFoldDB" id="A0A072VIG3"/>
<evidence type="ECO:0000313" key="6">
    <source>
        <dbReference type="Proteomes" id="UP000002051"/>
    </source>
</evidence>
<dbReference type="EMBL" id="CM001217">
    <property type="protein sequence ID" value="KEH41361.1"/>
    <property type="molecule type" value="Genomic_DNA"/>
</dbReference>
<dbReference type="Pfam" id="PF24068">
    <property type="entry name" value="TPD1_C"/>
    <property type="match status" value="1"/>
</dbReference>
<dbReference type="InterPro" id="IPR040361">
    <property type="entry name" value="TPD1"/>
</dbReference>
<reference evidence="4" key="5">
    <citation type="journal article" date="2018" name="Nat. Plants">
        <title>Whole-genome landscape of Medicago truncatula symbiotic genes.</title>
        <authorList>
            <person name="Pecrix Y."/>
            <person name="Gamas P."/>
            <person name="Carrere S."/>
        </authorList>
    </citation>
    <scope>NUCLEOTIDE SEQUENCE</scope>
    <source>
        <tissue evidence="4">Leaves</tissue>
    </source>
</reference>
<name>A0A072VIG3_MEDTR</name>
<dbReference type="KEGG" id="mtr:25483215"/>
<dbReference type="EMBL" id="PSQE01000001">
    <property type="protein sequence ID" value="RHN78885.1"/>
    <property type="molecule type" value="Genomic_DNA"/>
</dbReference>
<evidence type="ECO:0000313" key="3">
    <source>
        <dbReference type="EMBL" id="KEH41361.1"/>
    </source>
</evidence>
<organism evidence="3 6">
    <name type="scientific">Medicago truncatula</name>
    <name type="common">Barrel medic</name>
    <name type="synonym">Medicago tribuloides</name>
    <dbReference type="NCBI Taxonomy" id="3880"/>
    <lineage>
        <taxon>Eukaryota</taxon>
        <taxon>Viridiplantae</taxon>
        <taxon>Streptophyta</taxon>
        <taxon>Embryophyta</taxon>
        <taxon>Tracheophyta</taxon>
        <taxon>Spermatophyta</taxon>
        <taxon>Magnoliopsida</taxon>
        <taxon>eudicotyledons</taxon>
        <taxon>Gunneridae</taxon>
        <taxon>Pentapetalae</taxon>
        <taxon>rosids</taxon>
        <taxon>fabids</taxon>
        <taxon>Fabales</taxon>
        <taxon>Fabaceae</taxon>
        <taxon>Papilionoideae</taxon>
        <taxon>50 kb inversion clade</taxon>
        <taxon>NPAAA clade</taxon>
        <taxon>Hologalegina</taxon>
        <taxon>IRL clade</taxon>
        <taxon>Trifolieae</taxon>
        <taxon>Medicago</taxon>
    </lineage>
</organism>
<dbReference type="STRING" id="3880.A0A072VIG3"/>
<reference evidence="3 6" key="2">
    <citation type="journal article" date="2014" name="BMC Genomics">
        <title>An improved genome release (version Mt4.0) for the model legume Medicago truncatula.</title>
        <authorList>
            <person name="Tang H."/>
            <person name="Krishnakumar V."/>
            <person name="Bidwell S."/>
            <person name="Rosen B."/>
            <person name="Chan A."/>
            <person name="Zhou S."/>
            <person name="Gentzbittel L."/>
            <person name="Childs K.L."/>
            <person name="Yandell M."/>
            <person name="Gundlach H."/>
            <person name="Mayer K.F."/>
            <person name="Schwartz D.C."/>
            <person name="Town C.D."/>
        </authorList>
    </citation>
    <scope>GENOME REANNOTATION</scope>
    <source>
        <strain evidence="3">A17</strain>
        <strain evidence="5 6">cv. Jemalong A17</strain>
    </source>
</reference>
<dbReference type="GO" id="GO:0001709">
    <property type="term" value="P:cell fate determination"/>
    <property type="evidence" value="ECO:0000318"/>
    <property type="project" value="GO_Central"/>
</dbReference>
<keyword evidence="1 2" id="KW-0732">Signal</keyword>
<gene>
    <name evidence="5" type="primary">25483215</name>
    <name evidence="3" type="ordered locus">MTR_1g049240</name>
    <name evidence="4" type="ORF">MtrunA17_Chr1g0170821</name>
</gene>
<dbReference type="PANTHER" id="PTHR33184">
    <property type="entry name" value="PROTEIN TAPETUM DETERMINANT 1-LIKE-RELATED"/>
    <property type="match status" value="1"/>
</dbReference>
<dbReference type="PANTHER" id="PTHR33184:SF11">
    <property type="entry name" value="BETA-1,3-N-ACETYLGLUCOSAMINYLTRANSFERASE FAMILY PROTEIN"/>
    <property type="match status" value="1"/>
</dbReference>
<dbReference type="HOGENOM" id="CLU_102808_2_0_1"/>
<dbReference type="Proteomes" id="UP000002051">
    <property type="component" value="Unassembled WGS sequence"/>
</dbReference>
<feature type="signal peptide" evidence="2">
    <location>
        <begin position="1"/>
        <end position="23"/>
    </location>
</feature>